<dbReference type="PANTHER" id="PTHR11066">
    <property type="entry name" value="ACYL-COA THIOESTERASE"/>
    <property type="match status" value="1"/>
</dbReference>
<dbReference type="SUPFAM" id="SSF54637">
    <property type="entry name" value="Thioesterase/thiol ester dehydrase-isomerase"/>
    <property type="match status" value="2"/>
</dbReference>
<dbReference type="InterPro" id="IPR049449">
    <property type="entry name" value="TesB_ACOT8-like_N"/>
</dbReference>
<dbReference type="Pfam" id="PF20789">
    <property type="entry name" value="4HBT_3C"/>
    <property type="match status" value="1"/>
</dbReference>
<reference evidence="5" key="1">
    <citation type="journal article" date="2023" name="PhytoFront">
        <title>Draft Genome Resources of Seven Strains of Tilletia horrida, Causal Agent of Kernel Smut of Rice.</title>
        <authorList>
            <person name="Khanal S."/>
            <person name="Antony Babu S."/>
            <person name="Zhou X.G."/>
        </authorList>
    </citation>
    <scope>NUCLEOTIDE SEQUENCE</scope>
    <source>
        <strain evidence="5">TX3</strain>
    </source>
</reference>
<evidence type="ECO:0000313" key="6">
    <source>
        <dbReference type="Proteomes" id="UP001176521"/>
    </source>
</evidence>
<evidence type="ECO:0000259" key="3">
    <source>
        <dbReference type="Pfam" id="PF13622"/>
    </source>
</evidence>
<evidence type="ECO:0000259" key="4">
    <source>
        <dbReference type="Pfam" id="PF20789"/>
    </source>
</evidence>
<protein>
    <recommendedName>
        <fullName evidence="7">Thioesterase domain-containing protein</fullName>
    </recommendedName>
</protein>
<dbReference type="Proteomes" id="UP001176521">
    <property type="component" value="Unassembled WGS sequence"/>
</dbReference>
<evidence type="ECO:0000256" key="2">
    <source>
        <dbReference type="ARBA" id="ARBA00022801"/>
    </source>
</evidence>
<dbReference type="GO" id="GO:0006637">
    <property type="term" value="P:acyl-CoA metabolic process"/>
    <property type="evidence" value="ECO:0007669"/>
    <property type="project" value="InterPro"/>
</dbReference>
<dbReference type="InterPro" id="IPR029069">
    <property type="entry name" value="HotDog_dom_sf"/>
</dbReference>
<dbReference type="GO" id="GO:0047617">
    <property type="term" value="F:fatty acyl-CoA hydrolase activity"/>
    <property type="evidence" value="ECO:0007669"/>
    <property type="project" value="InterPro"/>
</dbReference>
<organism evidence="5 6">
    <name type="scientific">Tilletia horrida</name>
    <dbReference type="NCBI Taxonomy" id="155126"/>
    <lineage>
        <taxon>Eukaryota</taxon>
        <taxon>Fungi</taxon>
        <taxon>Dikarya</taxon>
        <taxon>Basidiomycota</taxon>
        <taxon>Ustilaginomycotina</taxon>
        <taxon>Exobasidiomycetes</taxon>
        <taxon>Tilletiales</taxon>
        <taxon>Tilletiaceae</taxon>
        <taxon>Tilletia</taxon>
    </lineage>
</organism>
<dbReference type="GO" id="GO:0005782">
    <property type="term" value="C:peroxisomal matrix"/>
    <property type="evidence" value="ECO:0007669"/>
    <property type="project" value="UniProtKB-SubCell"/>
</dbReference>
<feature type="domain" description="Acyl-CoA thioesterase-like N-terminal HotDog" evidence="3">
    <location>
        <begin position="52"/>
        <end position="147"/>
    </location>
</feature>
<dbReference type="Gene3D" id="2.40.160.210">
    <property type="entry name" value="Acyl-CoA thioesterase, double hotdog domain"/>
    <property type="match status" value="1"/>
</dbReference>
<proteinExistence type="inferred from homology"/>
<accession>A0AAN6GIQ4</accession>
<evidence type="ECO:0000256" key="1">
    <source>
        <dbReference type="ARBA" id="ARBA00006538"/>
    </source>
</evidence>
<dbReference type="EMBL" id="JAPDMQ010000025">
    <property type="protein sequence ID" value="KAK0539785.1"/>
    <property type="molecule type" value="Genomic_DNA"/>
</dbReference>
<dbReference type="GO" id="GO:0009062">
    <property type="term" value="P:fatty acid catabolic process"/>
    <property type="evidence" value="ECO:0007669"/>
    <property type="project" value="TreeGrafter"/>
</dbReference>
<evidence type="ECO:0008006" key="7">
    <source>
        <dbReference type="Google" id="ProtNLM"/>
    </source>
</evidence>
<comment type="similarity">
    <text evidence="1">Belongs to the C/M/P thioester hydrolase family.</text>
</comment>
<dbReference type="InterPro" id="IPR003703">
    <property type="entry name" value="Acyl_CoA_thio"/>
</dbReference>
<feature type="domain" description="Acyl-CoA thioesterase-like C-terminal" evidence="4">
    <location>
        <begin position="282"/>
        <end position="374"/>
    </location>
</feature>
<name>A0AAN6GIQ4_9BASI</name>
<dbReference type="PANTHER" id="PTHR11066:SF35">
    <property type="entry name" value="ACYL-COA THIOESTERASE II"/>
    <property type="match status" value="1"/>
</dbReference>
<dbReference type="InterPro" id="IPR049450">
    <property type="entry name" value="ACOT8-like_C"/>
</dbReference>
<keyword evidence="6" id="KW-1185">Reference proteome</keyword>
<dbReference type="Pfam" id="PF13622">
    <property type="entry name" value="4HBT_3"/>
    <property type="match status" value="1"/>
</dbReference>
<sequence>MSPTPGGKEVLKLPKHIPHYELLRIKRLPDALSDSAGRTWVYETVLSGYTLWKSRSALYGGVSLGLGVQAAFDSIFDELGPQKAAEFRAYSYQGTFAGPASAQYAIRIEVSSVRSTRSFVTRLVTLSQQDPTQPGARRKTLVAICDFARRGRAALVEFDAPALNPLTAQAWERPETLETHAELTAQRLARARESGDEEALRVAQAEERFRDGWDRFLRFRMPRDSLTYQTAWTHKSDPPQTTQDPLAVTDRVMVDYFRVVPDLSPANLARISAERPDCVPFRAGMSTTTTFFAFVLDQGVPIIPIIATKTPRHAAAPDVSLDFSIRFHREDGIDLNKWSLRQFKCLTAAAGRSFNQVTVWDEAGRIIGTISQQGHVAPAQPQRGSKLTVKL</sequence>
<keyword evidence="2" id="KW-0378">Hydrolase</keyword>
<evidence type="ECO:0000313" key="5">
    <source>
        <dbReference type="EMBL" id="KAK0539785.1"/>
    </source>
</evidence>
<dbReference type="AlphaFoldDB" id="A0AAN6GIQ4"/>
<comment type="caution">
    <text evidence="5">The sequence shown here is derived from an EMBL/GenBank/DDBJ whole genome shotgun (WGS) entry which is preliminary data.</text>
</comment>
<gene>
    <name evidence="5" type="ORF">OC842_000825</name>
</gene>
<dbReference type="InterPro" id="IPR042171">
    <property type="entry name" value="Acyl-CoA_hotdog"/>
</dbReference>